<gene>
    <name evidence="6" type="ORF">D5R81_05870</name>
</gene>
<keyword evidence="7" id="KW-1185">Reference proteome</keyword>
<dbReference type="OrthoDB" id="5555605at2"/>
<dbReference type="PANTHER" id="PTHR36985">
    <property type="entry name" value="TRANSLOCATION AND ASSEMBLY MODULE SUBUNIT TAMB"/>
    <property type="match status" value="1"/>
</dbReference>
<dbReference type="Pfam" id="PF04357">
    <property type="entry name" value="TamB"/>
    <property type="match status" value="1"/>
</dbReference>
<dbReference type="EMBL" id="QYYH01000026">
    <property type="protein sequence ID" value="RJY18324.1"/>
    <property type="molecule type" value="Genomic_DNA"/>
</dbReference>
<comment type="caution">
    <text evidence="6">The sequence shown here is derived from an EMBL/GenBank/DDBJ whole genome shotgun (WGS) entry which is preliminary data.</text>
</comment>
<protein>
    <recommendedName>
        <fullName evidence="5">Translocation and assembly module TamB C-terminal domain-containing protein</fullName>
    </recommendedName>
</protein>
<reference evidence="6 7" key="1">
    <citation type="submission" date="2018-09" db="EMBL/GenBank/DDBJ databases">
        <title>Phylogeny of the Shewanellaceae, and recommendation for two new genera, Pseudoshewanella and Parashewanella.</title>
        <authorList>
            <person name="Wang G."/>
        </authorList>
    </citation>
    <scope>NUCLEOTIDE SEQUENCE [LARGE SCALE GENOMIC DNA]</scope>
    <source>
        <strain evidence="6 7">KCTC 22492</strain>
    </source>
</reference>
<evidence type="ECO:0000259" key="5">
    <source>
        <dbReference type="Pfam" id="PF04357"/>
    </source>
</evidence>
<sequence length="1273" mass="141199">MAISPHYGFNVMNRKSFKTLIRFAIYLSLTCLICFALLIGTTFGSKVAIHLVDLFMPSLSVKYGSGTINRNLVLEAAGWKSDGVTIITSNLNVKWKPSCILRKQLCLDHLSATDTNIVVYNSSKLNNDKILTINSNNSSKFHMPVTIQIGDARFNNINVNVYGQHYEAKDLIFSGRWLKDGLTLRSFNSSNLKISGISKTQNQPANVSSSNRPITLPEVRLPFPISVQQSHLTQSQIELFNKTFDIDDMKVIGNWLGTKLQITELYIDYERNKLNTSGVVNFTDNYPLNLTSSLILAEQQKINNFPSNYFAELLHGIKQQSVYTEITNDLSKLKIDANLSGDINTQITAQLNLLTPNTPINVKVSELNAAFSFKDENYIASNANLMLQGDLSQAQLKINGDFESSYFPHLNVRANTTLFETGVNISSADIKTAGGDVNLTGSIEWKNGYKWNTKAQFNDFFVKNISSKIFNSVPDSQLNGFIETKGFWNQEHWQLNIENSDLSGFLNQFPLAIKGTIEINSDYKMIGETFYAELLGSQVKLNKSTIKGVSSTDASIVIPDLSNWYASIRGKLDAKLTTIEPSKSEHSNGFDYNIRLSNFQFQQYVSETISADGQFFPKDNLFFKTKITSQKFYIDQYLINSLSVKGKGDQNVQNFEVNLNSLYNLQSKIQSRRVNNNWKIKIPVFDVYTEDSRWMINNAIQMSWDQQNLIGQVKTFCLKNDSLSACLKSPANFGKEGSITGLLEGRFDHLISPFLPPHLAVEGSVRLNADIDWKAKQKPIAQISLALDPGKAVLYPHSKISTEFDYQSLTLAAKLSKKSLKLESKLVANDLINWNTEVQITTSPPHKLNGYIKLNNIQLTPFSGFFPMYENLSGRVSSQLNLHGSLDVPTITGVIDLDDAEFSLVRNPTRVHNLHLNLKLLNQSGQLTGNWKMGEGDAKLSGNIAWPQGKLSGNLNISGDNLTLIQPPLAILSVSPDVSVDLAENNIDVNGAINVEGGEITIAPLPQQGVPLSDDVVFSDEEAIDIKEEYLQISSNLDIDVQDSLKIEGSGLSGNLSGKLSYRQEAESPPALFGNIKINKGIYRFLGQTLEISQGTLDFSGQTNNPSLNIEATKLIKDEDLNVGVRIVGTAQKPIVSLFSNPNKDQAEIVSYLIQGRGFNNYDDQANNSLLLSAALTLGTHLGDNTIADIGESAENLLGNLGISNLQLNANDDGKIAVSGFFGKKLRVKYGYGVFSPGYELSLRYYLLSQLYLESISSALGQSLDIYYRFNIE</sequence>
<dbReference type="AlphaFoldDB" id="A0A3A6U8Q9"/>
<comment type="subcellular location">
    <subcellularLocation>
        <location evidence="1">Membrane</location>
        <topology evidence="1">Single-pass membrane protein</topology>
    </subcellularLocation>
</comment>
<keyword evidence="3" id="KW-1133">Transmembrane helix</keyword>
<evidence type="ECO:0000313" key="7">
    <source>
        <dbReference type="Proteomes" id="UP000273022"/>
    </source>
</evidence>
<evidence type="ECO:0000256" key="1">
    <source>
        <dbReference type="ARBA" id="ARBA00004167"/>
    </source>
</evidence>
<organism evidence="6 7">
    <name type="scientific">Parashewanella spongiae</name>
    <dbReference type="NCBI Taxonomy" id="342950"/>
    <lineage>
        <taxon>Bacteria</taxon>
        <taxon>Pseudomonadati</taxon>
        <taxon>Pseudomonadota</taxon>
        <taxon>Gammaproteobacteria</taxon>
        <taxon>Alteromonadales</taxon>
        <taxon>Shewanellaceae</taxon>
        <taxon>Parashewanella</taxon>
    </lineage>
</organism>
<dbReference type="PANTHER" id="PTHR36985:SF1">
    <property type="entry name" value="TRANSLOCATION AND ASSEMBLY MODULE SUBUNIT TAMB"/>
    <property type="match status" value="1"/>
</dbReference>
<keyword evidence="4" id="KW-0472">Membrane</keyword>
<dbReference type="GO" id="GO:0097347">
    <property type="term" value="C:TAM protein secretion complex"/>
    <property type="evidence" value="ECO:0007669"/>
    <property type="project" value="TreeGrafter"/>
</dbReference>
<evidence type="ECO:0000256" key="4">
    <source>
        <dbReference type="ARBA" id="ARBA00023136"/>
    </source>
</evidence>
<dbReference type="Proteomes" id="UP000273022">
    <property type="component" value="Unassembled WGS sequence"/>
</dbReference>
<accession>A0A3A6U8Q9</accession>
<evidence type="ECO:0000256" key="2">
    <source>
        <dbReference type="ARBA" id="ARBA00022692"/>
    </source>
</evidence>
<dbReference type="InterPro" id="IPR007452">
    <property type="entry name" value="TamB_C"/>
</dbReference>
<keyword evidence="2" id="KW-0812">Transmembrane</keyword>
<name>A0A3A6U8Q9_9GAMM</name>
<dbReference type="GO" id="GO:0009306">
    <property type="term" value="P:protein secretion"/>
    <property type="evidence" value="ECO:0007669"/>
    <property type="project" value="InterPro"/>
</dbReference>
<evidence type="ECO:0000313" key="6">
    <source>
        <dbReference type="EMBL" id="RJY18324.1"/>
    </source>
</evidence>
<evidence type="ECO:0000256" key="3">
    <source>
        <dbReference type="ARBA" id="ARBA00022989"/>
    </source>
</evidence>
<proteinExistence type="predicted"/>
<dbReference type="GO" id="GO:0005886">
    <property type="term" value="C:plasma membrane"/>
    <property type="evidence" value="ECO:0007669"/>
    <property type="project" value="InterPro"/>
</dbReference>
<feature type="domain" description="Translocation and assembly module TamB C-terminal" evidence="5">
    <location>
        <begin position="934"/>
        <end position="1270"/>
    </location>
</feature>